<keyword evidence="8" id="KW-0028">Amino-acid biosynthesis</keyword>
<dbReference type="Proteomes" id="UP000000719">
    <property type="component" value="Chromosome"/>
</dbReference>
<feature type="binding site" evidence="8 11">
    <location>
        <position position="211"/>
    </location>
    <ligand>
        <name>NAD(+)</name>
        <dbReference type="ChEBI" id="CHEBI:57540"/>
    </ligand>
</feature>
<evidence type="ECO:0000256" key="3">
    <source>
        <dbReference type="ARBA" id="ARBA00012965"/>
    </source>
</evidence>
<dbReference type="HAMAP" id="MF_01024">
    <property type="entry name" value="HisD"/>
    <property type="match status" value="1"/>
</dbReference>
<evidence type="ECO:0000256" key="14">
    <source>
        <dbReference type="RuleBase" id="RU004175"/>
    </source>
</evidence>
<dbReference type="PRINTS" id="PR00083">
    <property type="entry name" value="HOLDHDRGNASE"/>
</dbReference>
<dbReference type="GO" id="GO:0004399">
    <property type="term" value="F:histidinol dehydrogenase activity"/>
    <property type="evidence" value="ECO:0007669"/>
    <property type="project" value="UniProtKB-UniRule"/>
</dbReference>
<dbReference type="InterPro" id="IPR012131">
    <property type="entry name" value="Hstdl_DH"/>
</dbReference>
<dbReference type="eggNOG" id="COG0141">
    <property type="taxonomic scope" value="Bacteria"/>
</dbReference>
<dbReference type="EC" id="1.1.1.23" evidence="3 8"/>
<dbReference type="InterPro" id="IPR016161">
    <property type="entry name" value="Ald_DH/histidinol_DH"/>
</dbReference>
<evidence type="ECO:0000256" key="8">
    <source>
        <dbReference type="HAMAP-Rule" id="MF_01024"/>
    </source>
</evidence>
<dbReference type="InterPro" id="IPR001692">
    <property type="entry name" value="Histidinol_DH_CS"/>
</dbReference>
<dbReference type="GO" id="GO:0005829">
    <property type="term" value="C:cytosol"/>
    <property type="evidence" value="ECO:0007669"/>
    <property type="project" value="TreeGrafter"/>
</dbReference>
<feature type="active site" description="Proton acceptor" evidence="8 10">
    <location>
        <position position="325"/>
    </location>
</feature>
<feature type="binding site" evidence="8 12">
    <location>
        <position position="412"/>
    </location>
    <ligand>
        <name>substrate</name>
    </ligand>
</feature>
<comment type="catalytic activity">
    <reaction evidence="7 8">
        <text>L-histidinol + 2 NAD(+) + H2O = L-histidine + 2 NADH + 3 H(+)</text>
        <dbReference type="Rhea" id="RHEA:20641"/>
        <dbReference type="ChEBI" id="CHEBI:15377"/>
        <dbReference type="ChEBI" id="CHEBI:15378"/>
        <dbReference type="ChEBI" id="CHEBI:57540"/>
        <dbReference type="ChEBI" id="CHEBI:57595"/>
        <dbReference type="ChEBI" id="CHEBI:57699"/>
        <dbReference type="ChEBI" id="CHEBI:57945"/>
        <dbReference type="EC" id="1.1.1.23"/>
    </reaction>
</comment>
<keyword evidence="16" id="KW-1185">Reference proteome</keyword>
<dbReference type="RefSeq" id="WP_012635179.1">
    <property type="nucleotide sequence ID" value="NC_011899.1"/>
</dbReference>
<dbReference type="KEGG" id="hor:Hore_02200"/>
<evidence type="ECO:0000256" key="13">
    <source>
        <dbReference type="PIRSR" id="PIRSR000099-4"/>
    </source>
</evidence>
<dbReference type="CDD" id="cd06572">
    <property type="entry name" value="Histidinol_dh"/>
    <property type="match status" value="1"/>
</dbReference>
<organism evidence="15 16">
    <name type="scientific">Halothermothrix orenii (strain H 168 / OCM 544 / DSM 9562)</name>
    <dbReference type="NCBI Taxonomy" id="373903"/>
    <lineage>
        <taxon>Bacteria</taxon>
        <taxon>Bacillati</taxon>
        <taxon>Bacillota</taxon>
        <taxon>Clostridia</taxon>
        <taxon>Halanaerobiales</taxon>
        <taxon>Halothermotrichaceae</taxon>
        <taxon>Halothermothrix</taxon>
    </lineage>
</organism>
<comment type="function">
    <text evidence="1 8">Catalyzes the sequential NAD-dependent oxidations of L-histidinol to L-histidinaldehyde and then to L-histidine.</text>
</comment>
<evidence type="ECO:0000256" key="5">
    <source>
        <dbReference type="ARBA" id="ARBA00022833"/>
    </source>
</evidence>
<dbReference type="GO" id="GO:0008270">
    <property type="term" value="F:zinc ion binding"/>
    <property type="evidence" value="ECO:0007669"/>
    <property type="project" value="UniProtKB-UniRule"/>
</dbReference>
<comment type="pathway">
    <text evidence="8">Amino-acid biosynthesis; L-histidine biosynthesis; L-histidine from 5-phospho-alpha-D-ribose 1-diphosphate: step 9/9.</text>
</comment>
<dbReference type="Gene3D" id="1.20.5.1300">
    <property type="match status" value="1"/>
</dbReference>
<dbReference type="AlphaFoldDB" id="B8D112"/>
<keyword evidence="8" id="KW-0368">Histidine biosynthesis</keyword>
<feature type="binding site" evidence="8 11">
    <location>
        <position position="126"/>
    </location>
    <ligand>
        <name>NAD(+)</name>
        <dbReference type="ChEBI" id="CHEBI:57540"/>
    </ligand>
</feature>
<accession>B8D112</accession>
<feature type="binding site" evidence="8 12">
    <location>
        <position position="234"/>
    </location>
    <ligand>
        <name>substrate</name>
    </ligand>
</feature>
<dbReference type="SUPFAM" id="SSF53720">
    <property type="entry name" value="ALDH-like"/>
    <property type="match status" value="1"/>
</dbReference>
<feature type="binding site" evidence="8 13">
    <location>
        <position position="358"/>
    </location>
    <ligand>
        <name>Zn(2+)</name>
        <dbReference type="ChEBI" id="CHEBI:29105"/>
    </ligand>
</feature>
<dbReference type="GO" id="GO:0000105">
    <property type="term" value="P:L-histidine biosynthetic process"/>
    <property type="evidence" value="ECO:0007669"/>
    <property type="project" value="UniProtKB-UniRule"/>
</dbReference>
<keyword evidence="5 8" id="KW-0862">Zinc</keyword>
<dbReference type="STRING" id="373903.Hore_02200"/>
<feature type="binding site" evidence="8 13">
    <location>
        <position position="259"/>
    </location>
    <ligand>
        <name>Zn(2+)</name>
        <dbReference type="ChEBI" id="CHEBI:29105"/>
    </ligand>
</feature>
<reference evidence="15 16" key="1">
    <citation type="journal article" date="2009" name="PLoS ONE">
        <title>Genome analysis of the anaerobic thermohalophilic bacterium Halothermothrix orenii.</title>
        <authorList>
            <person name="Mavromatis K."/>
            <person name="Ivanova N."/>
            <person name="Anderson I."/>
            <person name="Lykidis A."/>
            <person name="Hooper S.D."/>
            <person name="Sun H."/>
            <person name="Kunin V."/>
            <person name="Lapidus A."/>
            <person name="Hugenholtz P."/>
            <person name="Patel B."/>
            <person name="Kyrpides N.C."/>
        </authorList>
    </citation>
    <scope>NUCLEOTIDE SEQUENCE [LARGE SCALE GENOMIC DNA]</scope>
    <source>
        <strain evidence="16">H 168 / OCM 544 / DSM 9562</strain>
    </source>
</reference>
<comment type="cofactor">
    <cofactor evidence="8 13">
        <name>Zn(2+)</name>
        <dbReference type="ChEBI" id="CHEBI:29105"/>
    </cofactor>
    <text evidence="8 13">Binds 1 zinc ion per subunit.</text>
</comment>
<evidence type="ECO:0000256" key="2">
    <source>
        <dbReference type="ARBA" id="ARBA00010178"/>
    </source>
</evidence>
<dbReference type="FunFam" id="3.40.50.1980:FF:000001">
    <property type="entry name" value="Histidinol dehydrogenase"/>
    <property type="match status" value="1"/>
</dbReference>
<evidence type="ECO:0000313" key="16">
    <source>
        <dbReference type="Proteomes" id="UP000000719"/>
    </source>
</evidence>
<feature type="binding site" evidence="8 12">
    <location>
        <position position="325"/>
    </location>
    <ligand>
        <name>substrate</name>
    </ligand>
</feature>
<dbReference type="UniPathway" id="UPA00031">
    <property type="reaction ID" value="UER00014"/>
</dbReference>
<dbReference type="PANTHER" id="PTHR21256:SF2">
    <property type="entry name" value="HISTIDINE BIOSYNTHESIS TRIFUNCTIONAL PROTEIN"/>
    <property type="match status" value="1"/>
</dbReference>
<feature type="binding site" evidence="8 12">
    <location>
        <position position="256"/>
    </location>
    <ligand>
        <name>substrate</name>
    </ligand>
</feature>
<keyword evidence="8 11" id="KW-0520">NAD</keyword>
<feature type="binding site" evidence="8 13">
    <location>
        <position position="256"/>
    </location>
    <ligand>
        <name>Zn(2+)</name>
        <dbReference type="ChEBI" id="CHEBI:29105"/>
    </ligand>
</feature>
<dbReference type="EMBL" id="CP001098">
    <property type="protein sequence ID" value="ACL68981.1"/>
    <property type="molecule type" value="Genomic_DNA"/>
</dbReference>
<proteinExistence type="inferred from homology"/>
<feature type="active site" description="Proton acceptor" evidence="8 10">
    <location>
        <position position="324"/>
    </location>
</feature>
<feature type="binding site" evidence="8 11">
    <location>
        <position position="188"/>
    </location>
    <ligand>
        <name>NAD(+)</name>
        <dbReference type="ChEBI" id="CHEBI:57540"/>
    </ligand>
</feature>
<gene>
    <name evidence="8" type="primary">hisD</name>
    <name evidence="15" type="ordered locus">Hore_02200</name>
</gene>
<feature type="binding site" evidence="8 13">
    <location>
        <position position="417"/>
    </location>
    <ligand>
        <name>Zn(2+)</name>
        <dbReference type="ChEBI" id="CHEBI:29105"/>
    </ligand>
</feature>
<evidence type="ECO:0000313" key="15">
    <source>
        <dbReference type="EMBL" id="ACL68981.1"/>
    </source>
</evidence>
<sequence>MEILRYPENKDRIKEIAKKRADFIDEDKLKSVQEIVNRVKVRGDEALFEYTRKFDRVNLKKLRVSEKEIEEAYQSVDKGFLQDLKQAINNIGDYHRKQLKESWFSHDRKGNIMGQLINPVQRVGAYVPGGRAPYPSSVIMTVIPARVAGVDEVVVVTPPDKEGKVNSYTLVATREAGADEIYRVGGAQAVAALTYGTESIKPVEKIVGPGNIYVTLAKKMVSGIVGIDMLAGPSEIMILADETAEPEYIAADLLSQAEHDPLAAPVFVTPDWKLVEEVISHLENQMKDQPRRETMAKSWENQGLIIIVEDIKTGLEMVNLFGPEHFELMVEDPFKYLPDIKNAGAIFLGKYSPEPLGDYVAGPNHVLPTGGTARFSSPLSVDDFIKKSSLIFYSREGFNEVAGGAISLAQKEGFNGHASSVSIRLGR</sequence>
<dbReference type="GO" id="GO:0051287">
    <property type="term" value="F:NAD binding"/>
    <property type="evidence" value="ECO:0007669"/>
    <property type="project" value="InterPro"/>
</dbReference>
<dbReference type="FunFam" id="3.40.50.1980:FF:000026">
    <property type="entry name" value="Histidinol dehydrogenase"/>
    <property type="match status" value="1"/>
</dbReference>
<keyword evidence="4 8" id="KW-0479">Metal-binding</keyword>
<evidence type="ECO:0000256" key="1">
    <source>
        <dbReference type="ARBA" id="ARBA00003850"/>
    </source>
</evidence>
<dbReference type="HOGENOM" id="CLU_006732_3_0_9"/>
<dbReference type="Gene3D" id="3.40.50.1980">
    <property type="entry name" value="Nitrogenase molybdenum iron protein domain"/>
    <property type="match status" value="2"/>
</dbReference>
<dbReference type="NCBIfam" id="TIGR00069">
    <property type="entry name" value="hisD"/>
    <property type="match status" value="1"/>
</dbReference>
<dbReference type="Pfam" id="PF00815">
    <property type="entry name" value="Histidinol_dh"/>
    <property type="match status" value="1"/>
</dbReference>
<feature type="binding site" evidence="8 12">
    <location>
        <position position="417"/>
    </location>
    <ligand>
        <name>substrate</name>
    </ligand>
</feature>
<evidence type="ECO:0000256" key="11">
    <source>
        <dbReference type="PIRSR" id="PIRSR000099-2"/>
    </source>
</evidence>
<name>B8D112_HALOH</name>
<feature type="binding site" evidence="8 12">
    <location>
        <position position="259"/>
    </location>
    <ligand>
        <name>substrate</name>
    </ligand>
</feature>
<dbReference type="InterPro" id="IPR022695">
    <property type="entry name" value="Histidinol_DH_monofunct"/>
</dbReference>
<dbReference type="PANTHER" id="PTHR21256">
    <property type="entry name" value="HISTIDINOL DEHYDROGENASE HDH"/>
    <property type="match status" value="1"/>
</dbReference>
<evidence type="ECO:0000256" key="7">
    <source>
        <dbReference type="ARBA" id="ARBA00049489"/>
    </source>
</evidence>
<evidence type="ECO:0000256" key="10">
    <source>
        <dbReference type="PIRSR" id="PIRSR000099-1"/>
    </source>
</evidence>
<evidence type="ECO:0000256" key="9">
    <source>
        <dbReference type="PIRNR" id="PIRNR000099"/>
    </source>
</evidence>
<dbReference type="PROSITE" id="PS00611">
    <property type="entry name" value="HISOL_DEHYDROGENASE"/>
    <property type="match status" value="1"/>
</dbReference>
<comment type="similarity">
    <text evidence="2 8 9 14">Belongs to the histidinol dehydrogenase family.</text>
</comment>
<evidence type="ECO:0000256" key="4">
    <source>
        <dbReference type="ARBA" id="ARBA00022723"/>
    </source>
</evidence>
<protein>
    <recommendedName>
        <fullName evidence="3 8">Histidinol dehydrogenase</fullName>
        <shortName evidence="8">HDH</shortName>
        <ecNumber evidence="3 8">1.1.1.23</ecNumber>
    </recommendedName>
</protein>
<keyword evidence="6 8" id="KW-0560">Oxidoreductase</keyword>
<feature type="binding site" evidence="8 12">
    <location>
        <position position="358"/>
    </location>
    <ligand>
        <name>substrate</name>
    </ligand>
</feature>
<evidence type="ECO:0000256" key="6">
    <source>
        <dbReference type="ARBA" id="ARBA00023002"/>
    </source>
</evidence>
<dbReference type="PIRSF" id="PIRSF000099">
    <property type="entry name" value="Histidinol_dh"/>
    <property type="match status" value="1"/>
</dbReference>
<evidence type="ECO:0000256" key="12">
    <source>
        <dbReference type="PIRSR" id="PIRSR000099-3"/>
    </source>
</evidence>